<reference evidence="1 2" key="1">
    <citation type="journal article" date="2022" name="New Phytol.">
        <title>Ecological generalism drives hyperdiversity of secondary metabolite gene clusters in xylarialean endophytes.</title>
        <authorList>
            <person name="Franco M.E.E."/>
            <person name="Wisecaver J.H."/>
            <person name="Arnold A.E."/>
            <person name="Ju Y.M."/>
            <person name="Slot J.C."/>
            <person name="Ahrendt S."/>
            <person name="Moore L.P."/>
            <person name="Eastman K.E."/>
            <person name="Scott K."/>
            <person name="Konkel Z."/>
            <person name="Mondo S.J."/>
            <person name="Kuo A."/>
            <person name="Hayes R.D."/>
            <person name="Haridas S."/>
            <person name="Andreopoulos B."/>
            <person name="Riley R."/>
            <person name="LaButti K."/>
            <person name="Pangilinan J."/>
            <person name="Lipzen A."/>
            <person name="Amirebrahimi M."/>
            <person name="Yan J."/>
            <person name="Adam C."/>
            <person name="Keymanesh K."/>
            <person name="Ng V."/>
            <person name="Louie K."/>
            <person name="Northen T."/>
            <person name="Drula E."/>
            <person name="Henrissat B."/>
            <person name="Hsieh H.M."/>
            <person name="Youens-Clark K."/>
            <person name="Lutzoni F."/>
            <person name="Miadlikowska J."/>
            <person name="Eastwood D.C."/>
            <person name="Hamelin R.C."/>
            <person name="Grigoriev I.V."/>
            <person name="U'Ren J.M."/>
        </authorList>
    </citation>
    <scope>NUCLEOTIDE SEQUENCE [LARGE SCALE GENOMIC DNA]</scope>
    <source>
        <strain evidence="1 2">CBS 119005</strain>
    </source>
</reference>
<protein>
    <submittedName>
        <fullName evidence="1">Uncharacterized protein</fullName>
    </submittedName>
</protein>
<evidence type="ECO:0000313" key="1">
    <source>
        <dbReference type="EMBL" id="KAI4859614.1"/>
    </source>
</evidence>
<accession>A0ACB9YJP9</accession>
<name>A0ACB9YJP9_9PEZI</name>
<keyword evidence="2" id="KW-1185">Reference proteome</keyword>
<dbReference type="EMBL" id="MU393623">
    <property type="protein sequence ID" value="KAI4859614.1"/>
    <property type="molecule type" value="Genomic_DNA"/>
</dbReference>
<organism evidence="1 2">
    <name type="scientific">Hypoxylon rubiginosum</name>
    <dbReference type="NCBI Taxonomy" id="110542"/>
    <lineage>
        <taxon>Eukaryota</taxon>
        <taxon>Fungi</taxon>
        <taxon>Dikarya</taxon>
        <taxon>Ascomycota</taxon>
        <taxon>Pezizomycotina</taxon>
        <taxon>Sordariomycetes</taxon>
        <taxon>Xylariomycetidae</taxon>
        <taxon>Xylariales</taxon>
        <taxon>Hypoxylaceae</taxon>
        <taxon>Hypoxylon</taxon>
    </lineage>
</organism>
<evidence type="ECO:0000313" key="2">
    <source>
        <dbReference type="Proteomes" id="UP001497700"/>
    </source>
</evidence>
<dbReference type="Proteomes" id="UP001497700">
    <property type="component" value="Unassembled WGS sequence"/>
</dbReference>
<sequence length="393" mass="44251">MASPIQKPTRRPHAKTRTGCRVCKSRKVKCDESRPSCRNCLRRGISCDFNVAAPHESLSPAQSATSNSAGQTPIGGQVSSPSASEPPPVGWFSALDLELLHHYTTSTCLTFSTEPMARNFWRVNVPRVGFSHLYVLEGVLSIAALHLARIKPERRDELLKQAMVHHNASSSLAVPILDNINSGDSVPLLFFSMITTYIAFASPKESNKLLGISNGVLPEWLFLFQGMRSVMDVTSVAYNSMLSLGVILDSGRQMDNIWEMNAQSEHEGLRELESMITRYVKDPGKSQELSQAIDLLRRSFAIFYGNNYTGEQRLRGAFMWLFKISSNFVGLLRDRDSEALCVLAFFCVLLQRLDYNWWIEGWGVHLVARIYSVLDDGYRSWIRWPVEEIGWVP</sequence>
<comment type="caution">
    <text evidence="1">The sequence shown here is derived from an EMBL/GenBank/DDBJ whole genome shotgun (WGS) entry which is preliminary data.</text>
</comment>
<gene>
    <name evidence="1" type="ORF">F4820DRAFT_156354</name>
</gene>
<proteinExistence type="predicted"/>